<dbReference type="PANTHER" id="PTHR10516">
    <property type="entry name" value="PEPTIDYL-PROLYL CIS-TRANS ISOMERASE"/>
    <property type="match status" value="1"/>
</dbReference>
<dbReference type="eggNOG" id="KOG0544">
    <property type="taxonomic scope" value="Eukaryota"/>
</dbReference>
<evidence type="ECO:0000313" key="8">
    <source>
        <dbReference type="EMBL" id="EAS04138.1"/>
    </source>
</evidence>
<dbReference type="Pfam" id="PF00254">
    <property type="entry name" value="FKBP_C"/>
    <property type="match status" value="1"/>
</dbReference>
<dbReference type="GeneID" id="7836180"/>
<evidence type="ECO:0000259" key="7">
    <source>
        <dbReference type="PROSITE" id="PS50059"/>
    </source>
</evidence>
<dbReference type="Gene3D" id="3.10.50.40">
    <property type="match status" value="1"/>
</dbReference>
<dbReference type="PANTHER" id="PTHR10516:SF443">
    <property type="entry name" value="FK506-BINDING PROTEIN 59-RELATED"/>
    <property type="match status" value="1"/>
</dbReference>
<reference evidence="9" key="1">
    <citation type="journal article" date="2006" name="PLoS Biol.">
        <title>Macronuclear genome sequence of the ciliate Tetrahymena thermophila, a model eukaryote.</title>
        <authorList>
            <person name="Eisen J.A."/>
            <person name="Coyne R.S."/>
            <person name="Wu M."/>
            <person name="Wu D."/>
            <person name="Thiagarajan M."/>
            <person name="Wortman J.R."/>
            <person name="Badger J.H."/>
            <person name="Ren Q."/>
            <person name="Amedeo P."/>
            <person name="Jones K.M."/>
            <person name="Tallon L.J."/>
            <person name="Delcher A.L."/>
            <person name="Salzberg S.L."/>
            <person name="Silva J.C."/>
            <person name="Haas B.J."/>
            <person name="Majoros W.H."/>
            <person name="Farzad M."/>
            <person name="Carlton J.M."/>
            <person name="Smith R.K. Jr."/>
            <person name="Garg J."/>
            <person name="Pearlman R.E."/>
            <person name="Karrer K.M."/>
            <person name="Sun L."/>
            <person name="Manning G."/>
            <person name="Elde N.C."/>
            <person name="Turkewitz A.P."/>
            <person name="Asai D.J."/>
            <person name="Wilkes D.E."/>
            <person name="Wang Y."/>
            <person name="Cai H."/>
            <person name="Collins K."/>
            <person name="Stewart B.A."/>
            <person name="Lee S.R."/>
            <person name="Wilamowska K."/>
            <person name="Weinberg Z."/>
            <person name="Ruzzo W.L."/>
            <person name="Wloga D."/>
            <person name="Gaertig J."/>
            <person name="Frankel J."/>
            <person name="Tsao C.-C."/>
            <person name="Gorovsky M.A."/>
            <person name="Keeling P.J."/>
            <person name="Waller R.F."/>
            <person name="Patron N.J."/>
            <person name="Cherry J.M."/>
            <person name="Stover N.A."/>
            <person name="Krieger C.J."/>
            <person name="del Toro C."/>
            <person name="Ryder H.F."/>
            <person name="Williamson S.C."/>
            <person name="Barbeau R.A."/>
            <person name="Hamilton E.P."/>
            <person name="Orias E."/>
        </authorList>
    </citation>
    <scope>NUCLEOTIDE SEQUENCE [LARGE SCALE GENOMIC DNA]</scope>
    <source>
        <strain evidence="9">SB210</strain>
    </source>
</reference>
<dbReference type="GO" id="GO:0005737">
    <property type="term" value="C:cytoplasm"/>
    <property type="evidence" value="ECO:0007669"/>
    <property type="project" value="TreeGrafter"/>
</dbReference>
<accession>Q248A7</accession>
<keyword evidence="4 5" id="KW-0413">Isomerase</keyword>
<dbReference type="RefSeq" id="XP_001024383.1">
    <property type="nucleotide sequence ID" value="XM_001024383.3"/>
</dbReference>
<keyword evidence="9" id="KW-1185">Reference proteome</keyword>
<evidence type="ECO:0000256" key="1">
    <source>
        <dbReference type="ARBA" id="ARBA00000971"/>
    </source>
</evidence>
<dbReference type="AlphaFoldDB" id="Q248A7"/>
<evidence type="ECO:0000256" key="2">
    <source>
        <dbReference type="ARBA" id="ARBA00013194"/>
    </source>
</evidence>
<organism evidence="8 9">
    <name type="scientific">Tetrahymena thermophila (strain SB210)</name>
    <dbReference type="NCBI Taxonomy" id="312017"/>
    <lineage>
        <taxon>Eukaryota</taxon>
        <taxon>Sar</taxon>
        <taxon>Alveolata</taxon>
        <taxon>Ciliophora</taxon>
        <taxon>Intramacronucleata</taxon>
        <taxon>Oligohymenophorea</taxon>
        <taxon>Hymenostomatida</taxon>
        <taxon>Tetrahymenina</taxon>
        <taxon>Tetrahymenidae</taxon>
        <taxon>Tetrahymena</taxon>
    </lineage>
</organism>
<dbReference type="HOGENOM" id="CLU_013615_8_2_1"/>
<dbReference type="OMA" id="FTSMNNQ"/>
<sequence>MNMKVFLVVLLGLSLTMCLKQDDVLAKYKVEVLKSGTYESYPSQGETVTVHYTGTFLDGKKFDSSKDRNQPFQFQVGRGRVIKCWDEVVARLTLGDHVIVTCPSETAYGKNGAGSVIPPNSDLKFEIEMLGFGTHKVSDL</sequence>
<keyword evidence="3 5" id="KW-0697">Rotamase</keyword>
<dbReference type="InParanoid" id="Q248A7"/>
<protein>
    <recommendedName>
        <fullName evidence="2 5">peptidylprolyl isomerase</fullName>
        <ecNumber evidence="2 5">5.2.1.8</ecNumber>
    </recommendedName>
</protein>
<dbReference type="STRING" id="312017.Q248A7"/>
<dbReference type="EC" id="5.2.1.8" evidence="2 5"/>
<keyword evidence="6" id="KW-0732">Signal</keyword>
<proteinExistence type="predicted"/>
<gene>
    <name evidence="8" type="ORF">TTHERM_00532620</name>
</gene>
<evidence type="ECO:0000256" key="5">
    <source>
        <dbReference type="PROSITE-ProRule" id="PRU00277"/>
    </source>
</evidence>
<dbReference type="OrthoDB" id="1902587at2759"/>
<name>Q248A7_TETTS</name>
<dbReference type="InterPro" id="IPR001179">
    <property type="entry name" value="PPIase_FKBP_dom"/>
</dbReference>
<dbReference type="EMBL" id="GG662455">
    <property type="protein sequence ID" value="EAS04138.1"/>
    <property type="molecule type" value="Genomic_DNA"/>
</dbReference>
<feature type="domain" description="PPIase FKBP-type" evidence="7">
    <location>
        <begin position="45"/>
        <end position="133"/>
    </location>
</feature>
<dbReference type="SUPFAM" id="SSF54534">
    <property type="entry name" value="FKBP-like"/>
    <property type="match status" value="1"/>
</dbReference>
<dbReference type="PROSITE" id="PS50059">
    <property type="entry name" value="FKBP_PPIASE"/>
    <property type="match status" value="1"/>
</dbReference>
<feature type="signal peptide" evidence="6">
    <location>
        <begin position="1"/>
        <end position="18"/>
    </location>
</feature>
<evidence type="ECO:0000256" key="6">
    <source>
        <dbReference type="SAM" id="SignalP"/>
    </source>
</evidence>
<dbReference type="GO" id="GO:0003755">
    <property type="term" value="F:peptidyl-prolyl cis-trans isomerase activity"/>
    <property type="evidence" value="ECO:0007669"/>
    <property type="project" value="UniProtKB-KW"/>
</dbReference>
<evidence type="ECO:0000256" key="3">
    <source>
        <dbReference type="ARBA" id="ARBA00023110"/>
    </source>
</evidence>
<dbReference type="InterPro" id="IPR046357">
    <property type="entry name" value="PPIase_dom_sf"/>
</dbReference>
<evidence type="ECO:0000256" key="4">
    <source>
        <dbReference type="ARBA" id="ARBA00023235"/>
    </source>
</evidence>
<comment type="catalytic activity">
    <reaction evidence="1 5">
        <text>[protein]-peptidylproline (omega=180) = [protein]-peptidylproline (omega=0)</text>
        <dbReference type="Rhea" id="RHEA:16237"/>
        <dbReference type="Rhea" id="RHEA-COMP:10747"/>
        <dbReference type="Rhea" id="RHEA-COMP:10748"/>
        <dbReference type="ChEBI" id="CHEBI:83833"/>
        <dbReference type="ChEBI" id="CHEBI:83834"/>
        <dbReference type="EC" id="5.2.1.8"/>
    </reaction>
</comment>
<evidence type="ECO:0000313" key="9">
    <source>
        <dbReference type="Proteomes" id="UP000009168"/>
    </source>
</evidence>
<feature type="chain" id="PRO_5004202533" description="peptidylprolyl isomerase" evidence="6">
    <location>
        <begin position="19"/>
        <end position="140"/>
    </location>
</feature>
<dbReference type="KEGG" id="tet:TTHERM_00532620"/>
<dbReference type="FunFam" id="3.10.50.40:FF:000025">
    <property type="entry name" value="Peptidylprolyl isomerase"/>
    <property type="match status" value="1"/>
</dbReference>
<dbReference type="InterPro" id="IPR050689">
    <property type="entry name" value="FKBP-type_PPIase"/>
</dbReference>
<dbReference type="Proteomes" id="UP000009168">
    <property type="component" value="Unassembled WGS sequence"/>
</dbReference>